<dbReference type="Gene3D" id="3.40.50.2300">
    <property type="match status" value="1"/>
</dbReference>
<dbReference type="GO" id="GO:0000160">
    <property type="term" value="P:phosphorelay signal transduction system"/>
    <property type="evidence" value="ECO:0007669"/>
    <property type="project" value="InterPro"/>
</dbReference>
<dbReference type="STRING" id="929558.SMGD1_0234"/>
<dbReference type="InterPro" id="IPR052048">
    <property type="entry name" value="ST_Response_Regulator"/>
</dbReference>
<evidence type="ECO:0000256" key="2">
    <source>
        <dbReference type="SAM" id="Coils"/>
    </source>
</evidence>
<evidence type="ECO:0000259" key="3">
    <source>
        <dbReference type="PROSITE" id="PS50110"/>
    </source>
</evidence>
<comment type="caution">
    <text evidence="4">The sequence shown here is derived from an EMBL/GenBank/DDBJ whole genome shotgun (WGS) entry which is preliminary data.</text>
</comment>
<name>B6BL28_SULGG</name>
<dbReference type="PATRIC" id="fig|929558.5.peg.235"/>
<proteinExistence type="predicted"/>
<dbReference type="InterPro" id="IPR001789">
    <property type="entry name" value="Sig_transdc_resp-reg_receiver"/>
</dbReference>
<organism evidence="4 5">
    <name type="scientific">Sulfurimonas gotlandica (strain DSM 19862 / JCM 16533 / GD1)</name>
    <dbReference type="NCBI Taxonomy" id="929558"/>
    <lineage>
        <taxon>Bacteria</taxon>
        <taxon>Pseudomonadati</taxon>
        <taxon>Campylobacterota</taxon>
        <taxon>Epsilonproteobacteria</taxon>
        <taxon>Campylobacterales</taxon>
        <taxon>Sulfurimonadaceae</taxon>
        <taxon>Sulfurimonas</taxon>
    </lineage>
</organism>
<evidence type="ECO:0000313" key="5">
    <source>
        <dbReference type="Proteomes" id="UP000006431"/>
    </source>
</evidence>
<dbReference type="Proteomes" id="UP000006431">
    <property type="component" value="Unassembled WGS sequence"/>
</dbReference>
<accession>H1FTI5</accession>
<keyword evidence="5" id="KW-1185">Reference proteome</keyword>
<accession>B6BL28</accession>
<reference evidence="4 5" key="1">
    <citation type="journal article" date="2012" name="Proc. Natl. Acad. Sci. U.S.A.">
        <title>Genome and physiology of a model Epsilonproteobacterium responsible for sulfide detoxification in marine oxygen depletion zones.</title>
        <authorList>
            <person name="Grote J."/>
            <person name="Schott T."/>
            <person name="Bruckner C.G."/>
            <person name="Glockner F.O."/>
            <person name="Jost G."/>
            <person name="Teeling H."/>
            <person name="Labrenz M."/>
            <person name="Jurgens K."/>
        </authorList>
    </citation>
    <scope>NUCLEOTIDE SEQUENCE [LARGE SCALE GENOMIC DNA]</scope>
    <source>
        <strain evidence="4 5">GD1</strain>
    </source>
</reference>
<dbReference type="Pfam" id="PF00072">
    <property type="entry name" value="Response_reg"/>
    <property type="match status" value="1"/>
</dbReference>
<evidence type="ECO:0000256" key="1">
    <source>
        <dbReference type="PROSITE-ProRule" id="PRU00169"/>
    </source>
</evidence>
<dbReference type="SMART" id="SM00448">
    <property type="entry name" value="REC"/>
    <property type="match status" value="1"/>
</dbReference>
<dbReference type="PROSITE" id="PS50110">
    <property type="entry name" value="RESPONSE_REGULATORY"/>
    <property type="match status" value="1"/>
</dbReference>
<dbReference type="eggNOG" id="COG2197">
    <property type="taxonomic scope" value="Bacteria"/>
</dbReference>
<dbReference type="EMBL" id="AFRZ01000001">
    <property type="protein sequence ID" value="EHP28761.1"/>
    <property type="molecule type" value="Genomic_DNA"/>
</dbReference>
<dbReference type="HOGENOM" id="CLU_000445_30_3_7"/>
<dbReference type="InterPro" id="IPR011006">
    <property type="entry name" value="CheY-like_superfamily"/>
</dbReference>
<dbReference type="SUPFAM" id="SSF52172">
    <property type="entry name" value="CheY-like"/>
    <property type="match status" value="1"/>
</dbReference>
<dbReference type="RefSeq" id="WP_008338427.1">
    <property type="nucleotide sequence ID" value="NZ_AFRZ01000001.1"/>
</dbReference>
<dbReference type="PANTHER" id="PTHR43228">
    <property type="entry name" value="TWO-COMPONENT RESPONSE REGULATOR"/>
    <property type="match status" value="1"/>
</dbReference>
<keyword evidence="1" id="KW-0597">Phosphoprotein</keyword>
<dbReference type="PANTHER" id="PTHR43228:SF1">
    <property type="entry name" value="TWO-COMPONENT RESPONSE REGULATOR ARR22"/>
    <property type="match status" value="1"/>
</dbReference>
<protein>
    <submittedName>
        <fullName evidence="4">Response regulator receiver protein (CheY-like)</fullName>
    </submittedName>
</protein>
<dbReference type="AlphaFoldDB" id="B6BL28"/>
<keyword evidence="2" id="KW-0175">Coiled coil</keyword>
<dbReference type="OrthoDB" id="5514345at2"/>
<feature type="coiled-coil region" evidence="2">
    <location>
        <begin position="141"/>
        <end position="178"/>
    </location>
</feature>
<feature type="modified residue" description="4-aspartylphosphate" evidence="1">
    <location>
        <position position="70"/>
    </location>
</feature>
<gene>
    <name evidence="4" type="ORF">SMGD1_0234</name>
</gene>
<sequence>MTENNIKISSSRLKDISFGMRVLLVEDDPIIQQQLKVFLLRFFAHIDTANNGVEALKLYEKNKYDLIVTDLSMPQMGGIELSIHVKEMDTDQYIIVVSAHFESDKLIDLLNIGVGGFIIKPVDFTLVIKQLTKICQVISNRNELKYLNKILENTNKELQESNIQYQSALNESMNLKKQL</sequence>
<evidence type="ECO:0000313" key="4">
    <source>
        <dbReference type="EMBL" id="EHP28761.1"/>
    </source>
</evidence>
<dbReference type="CDD" id="cd00156">
    <property type="entry name" value="REC"/>
    <property type="match status" value="1"/>
</dbReference>
<feature type="domain" description="Response regulatory" evidence="3">
    <location>
        <begin position="21"/>
        <end position="135"/>
    </location>
</feature>